<dbReference type="OrthoDB" id="5990320at2759"/>
<feature type="domain" description="F-box" evidence="1">
    <location>
        <begin position="31"/>
        <end position="78"/>
    </location>
</feature>
<dbReference type="InterPro" id="IPR036047">
    <property type="entry name" value="F-box-like_dom_sf"/>
</dbReference>
<dbReference type="Pfam" id="PF12937">
    <property type="entry name" value="F-box-like"/>
    <property type="match status" value="1"/>
</dbReference>
<sequence>RKSLSPHAPDPETEAFNVNKMATFHGSGFAKDLLSSLSAEVLYIILSYLPAKSLLNVSECNRRLRDLCQNCNSLWKHLCKIDFDADLTVKGSFPSFFILYQLLYKSRIILEDTDYSTYSGYLPDWLYYWSALSTKPPLPGFYSLPAGRTKKTWGLTEEDLTNYQIKCNKSCAVRIERYYTWTDGVEAALCKHKSKQRFHEVALKRCMRSQKQIHKTFPKASCSQRKRAFNKFQNEHRSQRNILSKQKEGASEYMSLQSPHKIGQDYIDGYLHKSGIKQLESYVEFAKRLEQEVDVAELSKDIPVCVLLVYDKMSSLAQQRFISAEEFLDVAKDYFERVKRVWNWQNENGPEARQAFRDCSVVKTHSSYSAFVQTGNESHFRNLRLNFEGLEKLQTWLDENQWITKLLDPNFVTILRGAPLQKLPSNELSTQAFHALRKMVRIFLKTGRRIDFDRILRRLAESAKIFLHTNLEYVENLERTLSRE</sequence>
<name>A0A3M6T9R0_POCDA</name>
<gene>
    <name evidence="2" type="ORF">pdam_00020153</name>
</gene>
<dbReference type="InterPro" id="IPR001810">
    <property type="entry name" value="F-box_dom"/>
</dbReference>
<dbReference type="EMBL" id="RCHS01004055">
    <property type="protein sequence ID" value="RMX38038.1"/>
    <property type="molecule type" value="Genomic_DNA"/>
</dbReference>
<dbReference type="SMART" id="SM00256">
    <property type="entry name" value="FBOX"/>
    <property type="match status" value="1"/>
</dbReference>
<protein>
    <recommendedName>
        <fullName evidence="1">F-box domain-containing protein</fullName>
    </recommendedName>
</protein>
<accession>A0A3M6T9R0</accession>
<organism evidence="2 3">
    <name type="scientific">Pocillopora damicornis</name>
    <name type="common">Cauliflower coral</name>
    <name type="synonym">Millepora damicornis</name>
    <dbReference type="NCBI Taxonomy" id="46731"/>
    <lineage>
        <taxon>Eukaryota</taxon>
        <taxon>Metazoa</taxon>
        <taxon>Cnidaria</taxon>
        <taxon>Anthozoa</taxon>
        <taxon>Hexacorallia</taxon>
        <taxon>Scleractinia</taxon>
        <taxon>Astrocoeniina</taxon>
        <taxon>Pocilloporidae</taxon>
        <taxon>Pocillopora</taxon>
    </lineage>
</organism>
<proteinExistence type="predicted"/>
<comment type="caution">
    <text evidence="2">The sequence shown here is derived from an EMBL/GenBank/DDBJ whole genome shotgun (WGS) entry which is preliminary data.</text>
</comment>
<dbReference type="SUPFAM" id="SSF81383">
    <property type="entry name" value="F-box domain"/>
    <property type="match status" value="1"/>
</dbReference>
<evidence type="ECO:0000259" key="1">
    <source>
        <dbReference type="PROSITE" id="PS50181"/>
    </source>
</evidence>
<dbReference type="Gene3D" id="1.20.1280.50">
    <property type="match status" value="1"/>
</dbReference>
<dbReference type="PROSITE" id="PS50181">
    <property type="entry name" value="FBOX"/>
    <property type="match status" value="1"/>
</dbReference>
<dbReference type="AlphaFoldDB" id="A0A3M6T9R0"/>
<reference evidence="2 3" key="1">
    <citation type="journal article" date="2018" name="Sci. Rep.">
        <title>Comparative analysis of the Pocillopora damicornis genome highlights role of immune system in coral evolution.</title>
        <authorList>
            <person name="Cunning R."/>
            <person name="Bay R.A."/>
            <person name="Gillette P."/>
            <person name="Baker A.C."/>
            <person name="Traylor-Knowles N."/>
        </authorList>
    </citation>
    <scope>NUCLEOTIDE SEQUENCE [LARGE SCALE GENOMIC DNA]</scope>
    <source>
        <strain evidence="2">RSMAS</strain>
        <tissue evidence="2">Whole animal</tissue>
    </source>
</reference>
<dbReference type="Proteomes" id="UP000275408">
    <property type="component" value="Unassembled WGS sequence"/>
</dbReference>
<evidence type="ECO:0000313" key="3">
    <source>
        <dbReference type="Proteomes" id="UP000275408"/>
    </source>
</evidence>
<evidence type="ECO:0000313" key="2">
    <source>
        <dbReference type="EMBL" id="RMX38038.1"/>
    </source>
</evidence>
<keyword evidence="3" id="KW-1185">Reference proteome</keyword>
<feature type="non-terminal residue" evidence="2">
    <location>
        <position position="1"/>
    </location>
</feature>